<dbReference type="InterPro" id="IPR007889">
    <property type="entry name" value="HTH_Psq"/>
</dbReference>
<organism evidence="2 3">
    <name type="scientific">Clathrospora elynae</name>
    <dbReference type="NCBI Taxonomy" id="706981"/>
    <lineage>
        <taxon>Eukaryota</taxon>
        <taxon>Fungi</taxon>
        <taxon>Dikarya</taxon>
        <taxon>Ascomycota</taxon>
        <taxon>Pezizomycotina</taxon>
        <taxon>Dothideomycetes</taxon>
        <taxon>Pleosporomycetidae</taxon>
        <taxon>Pleosporales</taxon>
        <taxon>Diademaceae</taxon>
        <taxon>Clathrospora</taxon>
    </lineage>
</organism>
<protein>
    <recommendedName>
        <fullName evidence="1">HTH psq-type domain-containing protein</fullName>
    </recommendedName>
</protein>
<dbReference type="SUPFAM" id="SSF46689">
    <property type="entry name" value="Homeodomain-like"/>
    <property type="match status" value="1"/>
</dbReference>
<gene>
    <name evidence="2" type="ORF">EJ02DRAFT_349586</name>
</gene>
<feature type="non-terminal residue" evidence="2">
    <location>
        <position position="96"/>
    </location>
</feature>
<feature type="domain" description="HTH psq-type" evidence="1">
    <location>
        <begin position="9"/>
        <end position="49"/>
    </location>
</feature>
<dbReference type="AlphaFoldDB" id="A0A6A5SLX4"/>
<sequence>MPREYYQIEEDIQAAMAAYLREEYSSVAEAARQFNVPRKRLAARLNGRATRGERAPTNQRMTDAQILALELYVTRLDAIGQPPLIPQLRAAAESIR</sequence>
<accession>A0A6A5SLX4</accession>
<evidence type="ECO:0000313" key="2">
    <source>
        <dbReference type="EMBL" id="KAF1940680.1"/>
    </source>
</evidence>
<dbReference type="OrthoDB" id="4230268at2759"/>
<dbReference type="EMBL" id="ML976059">
    <property type="protein sequence ID" value="KAF1940680.1"/>
    <property type="molecule type" value="Genomic_DNA"/>
</dbReference>
<evidence type="ECO:0000313" key="3">
    <source>
        <dbReference type="Proteomes" id="UP000800038"/>
    </source>
</evidence>
<dbReference type="Proteomes" id="UP000800038">
    <property type="component" value="Unassembled WGS sequence"/>
</dbReference>
<keyword evidence="3" id="KW-1185">Reference proteome</keyword>
<dbReference type="Pfam" id="PF05225">
    <property type="entry name" value="HTH_psq"/>
    <property type="match status" value="1"/>
</dbReference>
<reference evidence="2" key="1">
    <citation type="journal article" date="2020" name="Stud. Mycol.">
        <title>101 Dothideomycetes genomes: a test case for predicting lifestyles and emergence of pathogens.</title>
        <authorList>
            <person name="Haridas S."/>
            <person name="Albert R."/>
            <person name="Binder M."/>
            <person name="Bloem J."/>
            <person name="Labutti K."/>
            <person name="Salamov A."/>
            <person name="Andreopoulos B."/>
            <person name="Baker S."/>
            <person name="Barry K."/>
            <person name="Bills G."/>
            <person name="Bluhm B."/>
            <person name="Cannon C."/>
            <person name="Castanera R."/>
            <person name="Culley D."/>
            <person name="Daum C."/>
            <person name="Ezra D."/>
            <person name="Gonzalez J."/>
            <person name="Henrissat B."/>
            <person name="Kuo A."/>
            <person name="Liang C."/>
            <person name="Lipzen A."/>
            <person name="Lutzoni F."/>
            <person name="Magnuson J."/>
            <person name="Mondo S."/>
            <person name="Nolan M."/>
            <person name="Ohm R."/>
            <person name="Pangilinan J."/>
            <person name="Park H.-J."/>
            <person name="Ramirez L."/>
            <person name="Alfaro M."/>
            <person name="Sun H."/>
            <person name="Tritt A."/>
            <person name="Yoshinaga Y."/>
            <person name="Zwiers L.-H."/>
            <person name="Turgeon B."/>
            <person name="Goodwin S."/>
            <person name="Spatafora J."/>
            <person name="Crous P."/>
            <person name="Grigoriev I."/>
        </authorList>
    </citation>
    <scope>NUCLEOTIDE SEQUENCE</scope>
    <source>
        <strain evidence="2">CBS 161.51</strain>
    </source>
</reference>
<proteinExistence type="predicted"/>
<dbReference type="GO" id="GO:0003677">
    <property type="term" value="F:DNA binding"/>
    <property type="evidence" value="ECO:0007669"/>
    <property type="project" value="InterPro"/>
</dbReference>
<name>A0A6A5SLX4_9PLEO</name>
<evidence type="ECO:0000259" key="1">
    <source>
        <dbReference type="Pfam" id="PF05225"/>
    </source>
</evidence>
<dbReference type="InterPro" id="IPR009057">
    <property type="entry name" value="Homeodomain-like_sf"/>
</dbReference>